<dbReference type="GO" id="GO:0003735">
    <property type="term" value="F:structural constituent of ribosome"/>
    <property type="evidence" value="ECO:0007669"/>
    <property type="project" value="InterPro"/>
</dbReference>
<dbReference type="CTD" id="740"/>
<dbReference type="PANTHER" id="PTHR13477">
    <property type="entry name" value="MITOCHONDRIAL 39S RIBOSOMAL PROTEIN L49"/>
    <property type="match status" value="1"/>
</dbReference>
<dbReference type="GO" id="GO:0005762">
    <property type="term" value="C:mitochondrial large ribosomal subunit"/>
    <property type="evidence" value="ECO:0007669"/>
    <property type="project" value="TreeGrafter"/>
</dbReference>
<dbReference type="GeneID" id="105272494"/>
<dbReference type="GO" id="GO:0006412">
    <property type="term" value="P:translation"/>
    <property type="evidence" value="ECO:0007669"/>
    <property type="project" value="InterPro"/>
</dbReference>
<dbReference type="Pfam" id="PF05046">
    <property type="entry name" value="Img2"/>
    <property type="match status" value="1"/>
</dbReference>
<gene>
    <name evidence="9" type="primary">mRpL49</name>
</gene>
<dbReference type="RefSeq" id="XP_011312952.1">
    <property type="nucleotide sequence ID" value="XM_011314650.1"/>
</dbReference>
<protein>
    <recommendedName>
        <fullName evidence="6">Large ribosomal subunit protein mL49</fullName>
    </recommendedName>
    <alternativeName>
        <fullName evidence="7">39S ribosomal protein L49, mitochondrial</fullName>
    </alternativeName>
</protein>
<dbReference type="InterPro" id="IPR007740">
    <property type="entry name" value="Ribosomal_mL49"/>
</dbReference>
<proteinExistence type="inferred from homology"/>
<evidence type="ECO:0000256" key="6">
    <source>
        <dbReference type="ARBA" id="ARBA00035191"/>
    </source>
</evidence>
<reference evidence="9" key="1">
    <citation type="submission" date="2025-08" db="UniProtKB">
        <authorList>
            <consortium name="RefSeq"/>
        </authorList>
    </citation>
    <scope>IDENTIFICATION</scope>
    <source>
        <strain evidence="9">USDA-PBARC FA_bdor</strain>
        <tissue evidence="9">Whole organism</tissue>
    </source>
</reference>
<organism evidence="8 9">
    <name type="scientific">Fopius arisanus</name>
    <dbReference type="NCBI Taxonomy" id="64838"/>
    <lineage>
        <taxon>Eukaryota</taxon>
        <taxon>Metazoa</taxon>
        <taxon>Ecdysozoa</taxon>
        <taxon>Arthropoda</taxon>
        <taxon>Hexapoda</taxon>
        <taxon>Insecta</taxon>
        <taxon>Pterygota</taxon>
        <taxon>Neoptera</taxon>
        <taxon>Endopterygota</taxon>
        <taxon>Hymenoptera</taxon>
        <taxon>Apocrita</taxon>
        <taxon>Ichneumonoidea</taxon>
        <taxon>Braconidae</taxon>
        <taxon>Opiinae</taxon>
        <taxon>Fopius</taxon>
    </lineage>
</organism>
<dbReference type="KEGG" id="fas:105272494"/>
<evidence type="ECO:0000256" key="4">
    <source>
        <dbReference type="ARBA" id="ARBA00023128"/>
    </source>
</evidence>
<keyword evidence="4" id="KW-0496">Mitochondrion</keyword>
<keyword evidence="8" id="KW-1185">Reference proteome</keyword>
<dbReference type="OrthoDB" id="19439at2759"/>
<dbReference type="Proteomes" id="UP000694866">
    <property type="component" value="Unplaced"/>
</dbReference>
<dbReference type="AlphaFoldDB" id="A0A9R1TPE2"/>
<evidence type="ECO:0000256" key="2">
    <source>
        <dbReference type="ARBA" id="ARBA00005677"/>
    </source>
</evidence>
<dbReference type="PANTHER" id="PTHR13477:SF0">
    <property type="entry name" value="LARGE RIBOSOMAL SUBUNIT PROTEIN ML49"/>
    <property type="match status" value="1"/>
</dbReference>
<keyword evidence="5" id="KW-0687">Ribonucleoprotein</keyword>
<comment type="subcellular location">
    <subcellularLocation>
        <location evidence="1">Mitochondrion</location>
    </subcellularLocation>
</comment>
<name>A0A9R1TPE2_9HYME</name>
<accession>A0A9R1TPE2</accession>
<keyword evidence="3 9" id="KW-0689">Ribosomal protein</keyword>
<evidence type="ECO:0000313" key="8">
    <source>
        <dbReference type="Proteomes" id="UP000694866"/>
    </source>
</evidence>
<evidence type="ECO:0000256" key="1">
    <source>
        <dbReference type="ARBA" id="ARBA00004173"/>
    </source>
</evidence>
<dbReference type="FunFam" id="3.30.780.10:FF:000009">
    <property type="entry name" value="39S ribosomal protein L49, mitochondrial"/>
    <property type="match status" value="1"/>
</dbReference>
<dbReference type="Gene3D" id="3.30.780.10">
    <property type="entry name" value="SUI1-like domain"/>
    <property type="match status" value="1"/>
</dbReference>
<evidence type="ECO:0000256" key="7">
    <source>
        <dbReference type="ARBA" id="ARBA00035545"/>
    </source>
</evidence>
<evidence type="ECO:0000256" key="3">
    <source>
        <dbReference type="ARBA" id="ARBA00022980"/>
    </source>
</evidence>
<evidence type="ECO:0000313" key="9">
    <source>
        <dbReference type="RefSeq" id="XP_011312952.1"/>
    </source>
</evidence>
<sequence>MLRCNDEHENEKEDAPVSTHQWLTTPTLIFNRVKMAALRIFARPVLSTCQQYSKGIDRLSLQENQLQPRNEKRWASFKTSPVYNEEKKYTDFEVSKDPKEWMFVERCVKLKHIPNPPKNIENLPSGWKAQRDEAKSFPYYIERSKNHQQPVYLKIDQRGLRRVTYVRKIQGDIIVLHAELKQYLRKSTGRPIGSQILEPNGVLRFRGDQVSLIKEWLSERGF</sequence>
<evidence type="ECO:0000256" key="5">
    <source>
        <dbReference type="ARBA" id="ARBA00023274"/>
    </source>
</evidence>
<comment type="similarity">
    <text evidence="2">Belongs to the mitochondrion-specific ribosomal protein mL49 family.</text>
</comment>